<reference evidence="11 12" key="1">
    <citation type="journal article" date="2022" name="Nat. Plants">
        <title>Genomes of leafy and leafless Platanthera orchids illuminate the evolution of mycoheterotrophy.</title>
        <authorList>
            <person name="Li M.H."/>
            <person name="Liu K.W."/>
            <person name="Li Z."/>
            <person name="Lu H.C."/>
            <person name="Ye Q.L."/>
            <person name="Zhang D."/>
            <person name="Wang J.Y."/>
            <person name="Li Y.F."/>
            <person name="Zhong Z.M."/>
            <person name="Liu X."/>
            <person name="Yu X."/>
            <person name="Liu D.K."/>
            <person name="Tu X.D."/>
            <person name="Liu B."/>
            <person name="Hao Y."/>
            <person name="Liao X.Y."/>
            <person name="Jiang Y.T."/>
            <person name="Sun W.H."/>
            <person name="Chen J."/>
            <person name="Chen Y.Q."/>
            <person name="Ai Y."/>
            <person name="Zhai J.W."/>
            <person name="Wu S.S."/>
            <person name="Zhou Z."/>
            <person name="Hsiao Y.Y."/>
            <person name="Wu W.L."/>
            <person name="Chen Y.Y."/>
            <person name="Lin Y.F."/>
            <person name="Hsu J.L."/>
            <person name="Li C.Y."/>
            <person name="Wang Z.W."/>
            <person name="Zhao X."/>
            <person name="Zhong W.Y."/>
            <person name="Ma X.K."/>
            <person name="Ma L."/>
            <person name="Huang J."/>
            <person name="Chen G.Z."/>
            <person name="Huang M.Z."/>
            <person name="Huang L."/>
            <person name="Peng D.H."/>
            <person name="Luo Y.B."/>
            <person name="Zou S.Q."/>
            <person name="Chen S.P."/>
            <person name="Lan S."/>
            <person name="Tsai W.C."/>
            <person name="Van de Peer Y."/>
            <person name="Liu Z.J."/>
        </authorList>
    </citation>
    <scope>NUCLEOTIDE SEQUENCE [LARGE SCALE GENOMIC DNA]</scope>
    <source>
        <strain evidence="11">Lor288</strain>
    </source>
</reference>
<dbReference type="Proteomes" id="UP001412067">
    <property type="component" value="Unassembled WGS sequence"/>
</dbReference>
<comment type="similarity">
    <text evidence="2">Belongs to the steroid 5-alpha reductase family.</text>
</comment>
<dbReference type="PROSITE" id="PS50244">
    <property type="entry name" value="S5A_REDUCTASE"/>
    <property type="match status" value="1"/>
</dbReference>
<comment type="subcellular location">
    <subcellularLocation>
        <location evidence="1">Membrane</location>
        <topology evidence="1">Multi-pass membrane protein</topology>
    </subcellularLocation>
</comment>
<name>A0ABR2MN35_9ASPA</name>
<keyword evidence="7" id="KW-0443">Lipid metabolism</keyword>
<evidence type="ECO:0000256" key="3">
    <source>
        <dbReference type="ARBA" id="ARBA00022516"/>
    </source>
</evidence>
<feature type="domain" description="3-oxo-5-alpha-steroid 4-dehydrogenase C-terminal" evidence="10">
    <location>
        <begin position="10"/>
        <end position="54"/>
    </location>
</feature>
<evidence type="ECO:0000256" key="6">
    <source>
        <dbReference type="ARBA" id="ARBA00023002"/>
    </source>
</evidence>
<evidence type="ECO:0000256" key="8">
    <source>
        <dbReference type="ARBA" id="ARBA00023136"/>
    </source>
</evidence>
<keyword evidence="4 9" id="KW-0812">Transmembrane</keyword>
<keyword evidence="6" id="KW-0560">Oxidoreductase</keyword>
<dbReference type="EMBL" id="JBBWWR010000006">
    <property type="protein sequence ID" value="KAK8965014.1"/>
    <property type="molecule type" value="Genomic_DNA"/>
</dbReference>
<evidence type="ECO:0000256" key="2">
    <source>
        <dbReference type="ARBA" id="ARBA00007742"/>
    </source>
</evidence>
<keyword evidence="5 9" id="KW-1133">Transmembrane helix</keyword>
<accession>A0ABR2MN35</accession>
<evidence type="ECO:0000256" key="7">
    <source>
        <dbReference type="ARBA" id="ARBA00023098"/>
    </source>
</evidence>
<comment type="caution">
    <text evidence="11">The sequence shown here is derived from an EMBL/GenBank/DDBJ whole genome shotgun (WGS) entry which is preliminary data.</text>
</comment>
<gene>
    <name evidence="11" type="primary">ECR</name>
    <name evidence="11" type="ORF">KSP40_PGU008765</name>
</gene>
<evidence type="ECO:0000313" key="11">
    <source>
        <dbReference type="EMBL" id="KAK8965014.1"/>
    </source>
</evidence>
<dbReference type="InterPro" id="IPR039357">
    <property type="entry name" value="SRD5A/TECR"/>
</dbReference>
<evidence type="ECO:0000256" key="4">
    <source>
        <dbReference type="ARBA" id="ARBA00022692"/>
    </source>
</evidence>
<feature type="transmembrane region" description="Helical" evidence="9">
    <location>
        <begin position="43"/>
        <end position="63"/>
    </location>
</feature>
<dbReference type="PANTHER" id="PTHR10556:SF28">
    <property type="entry name" value="VERY-LONG-CHAIN ENOYL-COA REDUCTASE"/>
    <property type="match status" value="1"/>
</dbReference>
<evidence type="ECO:0000256" key="9">
    <source>
        <dbReference type="SAM" id="Phobius"/>
    </source>
</evidence>
<protein>
    <submittedName>
        <fullName evidence="11">Very-long-chain enoyl-CoA reductase</fullName>
    </submittedName>
</protein>
<evidence type="ECO:0000259" key="10">
    <source>
        <dbReference type="Pfam" id="PF02544"/>
    </source>
</evidence>
<evidence type="ECO:0000256" key="1">
    <source>
        <dbReference type="ARBA" id="ARBA00004141"/>
    </source>
</evidence>
<dbReference type="Pfam" id="PF02544">
    <property type="entry name" value="Steroid_dh"/>
    <property type="match status" value="1"/>
</dbReference>
<sequence>MRGFYVSCLYQIPKGFLFNIMACANYTTEIYQWFGFNIAMQMWAGYFFLTVDTVVLPPIFMACSN</sequence>
<dbReference type="PANTHER" id="PTHR10556">
    <property type="entry name" value="3-OXO-5-ALPHA-STEROID 4-DEHYDROGENASE"/>
    <property type="match status" value="1"/>
</dbReference>
<proteinExistence type="inferred from homology"/>
<organism evidence="11 12">
    <name type="scientific">Platanthera guangdongensis</name>
    <dbReference type="NCBI Taxonomy" id="2320717"/>
    <lineage>
        <taxon>Eukaryota</taxon>
        <taxon>Viridiplantae</taxon>
        <taxon>Streptophyta</taxon>
        <taxon>Embryophyta</taxon>
        <taxon>Tracheophyta</taxon>
        <taxon>Spermatophyta</taxon>
        <taxon>Magnoliopsida</taxon>
        <taxon>Liliopsida</taxon>
        <taxon>Asparagales</taxon>
        <taxon>Orchidaceae</taxon>
        <taxon>Orchidoideae</taxon>
        <taxon>Orchideae</taxon>
        <taxon>Orchidinae</taxon>
        <taxon>Platanthera</taxon>
    </lineage>
</organism>
<evidence type="ECO:0000256" key="5">
    <source>
        <dbReference type="ARBA" id="ARBA00022989"/>
    </source>
</evidence>
<keyword evidence="12" id="KW-1185">Reference proteome</keyword>
<keyword evidence="3" id="KW-0444">Lipid biosynthesis</keyword>
<evidence type="ECO:0000313" key="12">
    <source>
        <dbReference type="Proteomes" id="UP001412067"/>
    </source>
</evidence>
<keyword evidence="8 9" id="KW-0472">Membrane</keyword>
<dbReference type="InterPro" id="IPR001104">
    <property type="entry name" value="3-oxo-5_a-steroid_4-DH_C"/>
</dbReference>